<dbReference type="InterPro" id="IPR008965">
    <property type="entry name" value="CBM2/CBM3_carb-bd_dom_sf"/>
</dbReference>
<dbReference type="HOGENOM" id="CLU_229586_0_0_2"/>
<evidence type="ECO:0000313" key="6">
    <source>
        <dbReference type="EMBL" id="AGK61837.1"/>
    </source>
</evidence>
<dbReference type="Gene3D" id="2.60.40.680">
    <property type="match status" value="1"/>
</dbReference>
<dbReference type="PANTHER" id="PTHR21419">
    <property type="match status" value="1"/>
</dbReference>
<dbReference type="InterPro" id="IPR011635">
    <property type="entry name" value="CARDB"/>
</dbReference>
<evidence type="ECO:0000259" key="5">
    <source>
        <dbReference type="Pfam" id="PF07705"/>
    </source>
</evidence>
<evidence type="ECO:0000256" key="3">
    <source>
        <dbReference type="ARBA" id="ARBA00022989"/>
    </source>
</evidence>
<evidence type="ECO:0000313" key="7">
    <source>
        <dbReference type="Proteomes" id="UP000013307"/>
    </source>
</evidence>
<dbReference type="eggNOG" id="arCOG02556">
    <property type="taxonomic scope" value="Archaea"/>
</dbReference>
<dbReference type="Gene3D" id="1.50.10.20">
    <property type="match status" value="3"/>
</dbReference>
<dbReference type="KEGG" id="ast:Asulf_01871"/>
<dbReference type="GeneID" id="15393505"/>
<dbReference type="OrthoDB" id="112062at2157"/>
<sequence length="2362" mass="260969">MKSHEKNRDVLRRAITIEKLSIATILLVFIVLGTSSASDISVGSATIDWGDTAEIPVMVGNITNATGIDLELTFDPTVVVATGLKNSTFVAFNLSAIDNKNGSIRVVMVLSNYPTIVQPTEIARIYFRGIDAGTSDLNITMAEYSGQDFNTSYFDNVVNGSITVNKVNKTAFFNVAGNAKVLWNASYSNISVWDTSVLEDLNGDGAKDFVFAIHTYDPNEGGMVYKVVALNGVDGSELWNVPLASHEISHITADDLNGDGLKDIVIFCGDAIFAVRNDGSLLVTYINSSLSISHWNYGITDVDNDGFKEIIVGATDSDWFSSYVVNGYVVAIDFGFNNVLWVRSFVEEWPNVISGNAASEGDLDKNAVMIVTTAQNEIAGYDFSYYSWGYDFDNNGRKDVLLKYSQGGKYVLEAINGSSGETFWTRTFDYEPNVYSPVDDKDGDGIEDVLVSLDGPYTVILSGGNNGNELFNVSQKLITPCLDADLDGACEFLTYDKSSVYVRDNTGNAEWNYELGDFEEVTVAKGSIVVYGNNYDWKNHTGNFKLVKLEVNGNELWNLSRDYVSNAGLDLFCVGDLTGDGVLDYVVRPYYGVGYALAVNGADGSIIWEKNTVFYIFLGDFDGDGKGDLFNVTEFAGFDSDKYLSGIVLTGDNLAYIFNVSSSDQFMLIQPFYSYDGMGYDVNGDGAKDLIAVLNPYEPNSSIYVITVKQPPAPKPDLTVSIECVDHLNINEQLQINLTVKNIGSANSNSTTLDLYVSGTRVQTFNVPQLAPNAEAKFSYSYTFTSEGLHEIKAVVDPGNANDELNELNNFSIAYVYVIKPKPDLVGILHVYDEFGNETMYIKKHKAGDSYGGTTYSYPFVVVNSTFEIRNLIPGVTVDKTFDLSATYKGHSYSTSIGQEELNDLNADGVLNLSDTAVVDASSIDVGCYTFNITVDSNNDIEEINEGNNNATRTLCISQPDLVPIVLAPDLINPGTANFEIVVVNIGDVWAKQTNASLYINNNLVNTYSIPLLKPGEFWNISVNYNFPAGIHNITLVADSDDVEAELNEGNNTFTKMLTAAILEVNGTVIPNTTSAMLGDTVNVSIELNSSLEIDSVNLYLIYNYKAFYFVSASSDYNLNYYNMWGWPYRAIRITGDNINASGKFLLANLTFRVKTDKYVFSWFNLTGNLISTNNLYMKVVPENASVVVSKVTDIQPYIYGYYSYYVVGDEANFDVIVRNLRKTEVDSYVLNVSVYNENGLQEVLFNKTMQTLLKGPALTGYGWNVTKITWNTTGYLGGKYWIVAKVSGDTITANNVYTTHPITLKEFHLDAWRMYYPRKVMMGREFWIGSYVNVTAPGKVNATIKVPDGLLVWNGTGWNDTAKIERFLWGGKWNWFGFRLKAVKVGEYGNGTTKEINITFTGRDKVDEINSSSAVDQVPDYKLIVWVPTIKLRSYNTTILSDTSNEMTFKTIDTSNVTTFSQKISLVVLAGQEGRVLRGLDYLVQYPYGCVEQTTSRLLGALHTDWYYRTKGYPDVYDSARVNKSIMMGVQSLAKGGVRGQHDNGSWSMWGWNPKGDGFYTMYASYGLGRVAEDDVFGYLVKNNLTTTHVYSSSVNKGKFNFNDTIYWFAQAANRNETTGAIWWEPWQGTHWFFQGHLPVTSWIMVSHYQLINEGLINSSAKQVANQTMANVTKYLVSVQNSDGGWNQWGAKDDPAKPSDAISTALSVWGLKLYGTPSDEVNRSQIENAIEKGVAWLLNNTYSAAPDKVYWHHPLASPWWDNYGRKSEATAYAIIALNESRSMNNLNFTVLDSNNATIAKAVNYLVSVYRGHGSFGYTASTQAALHALTLLQVVPMNETTVTINIDNGAVVKDVTVNSTNPKVIIVLTPDELNAVNSNGTSENTNRRIHTVNVTRVSGDSLVIVSVENEQTVAQTDLIYGTDYVGHKILEVGSGSGTVKIASMEVQQQNELTILPTLPDNMVEGKSYEVTVRVDNNNATALLSPVITVPLGTMNFDSSVTPRWFDSALGWNNFIDGKNFEYDSVNNTLKFYPDQVPGTGYIDIRFNVTPSAGDTTLEVKMFPMYNEENQYIANTTKYVKGYGNISLKIFNASGAALDASVTLDGAAKTSKIQAIEGSHKIRISKSGYVPVEFDVSLNPGDNVTYSVALYKPEELTQPKVVFAEATEFNDMNTIMSVSKDLSITPNASVKASKEYMLSLGGVGKKKIAIPMPKFERGNLWAWINDSVTVEVNGQAVQPEEVTIGNEKVLILDVDGSATVNVTFEGRKLGDVDGDSGVTDWDSWVVLRYNYEKTLENMGIQVQRHPDTSYMWSKSSVYGDVDGDSGVTDWDSWVVLRYNYEKTLENMGIQVQRHPDTADLWGG</sequence>
<dbReference type="PANTHER" id="PTHR21419:SF30">
    <property type="entry name" value="IG-LIKE DOMAIN-CONTAINING PROTEIN"/>
    <property type="match status" value="1"/>
</dbReference>
<dbReference type="CDD" id="cd08547">
    <property type="entry name" value="Type_II_cohesin"/>
    <property type="match status" value="1"/>
</dbReference>
<protein>
    <recommendedName>
        <fullName evidence="5">CARDB domain-containing protein</fullName>
    </recommendedName>
</protein>
<keyword evidence="4" id="KW-0472">Membrane</keyword>
<dbReference type="Proteomes" id="UP000013307">
    <property type="component" value="Chromosome"/>
</dbReference>
<dbReference type="RefSeq" id="WP_015591433.1">
    <property type="nucleotide sequence ID" value="NC_021169.1"/>
</dbReference>
<accession>N0BHP8</accession>
<dbReference type="SUPFAM" id="SSF48239">
    <property type="entry name" value="Terpenoid cyclases/Protein prenyltransferases"/>
    <property type="match status" value="1"/>
</dbReference>
<dbReference type="EMBL" id="CP005290">
    <property type="protein sequence ID" value="AGK61837.1"/>
    <property type="molecule type" value="Genomic_DNA"/>
</dbReference>
<dbReference type="GO" id="GO:0016020">
    <property type="term" value="C:membrane"/>
    <property type="evidence" value="ECO:0007669"/>
    <property type="project" value="UniProtKB-SubCell"/>
</dbReference>
<dbReference type="InterPro" id="IPR028994">
    <property type="entry name" value="Integrin_alpha_N"/>
</dbReference>
<feature type="domain" description="CARDB" evidence="5">
    <location>
        <begin position="959"/>
        <end position="1056"/>
    </location>
</feature>
<dbReference type="Pfam" id="PF07705">
    <property type="entry name" value="CARDB"/>
    <property type="match status" value="2"/>
</dbReference>
<organism evidence="6 7">
    <name type="scientific">Archaeoglobus sulfaticallidus PM70-1</name>
    <dbReference type="NCBI Taxonomy" id="387631"/>
    <lineage>
        <taxon>Archaea</taxon>
        <taxon>Methanobacteriati</taxon>
        <taxon>Methanobacteriota</taxon>
        <taxon>Archaeoglobi</taxon>
        <taxon>Archaeoglobales</taxon>
        <taxon>Archaeoglobaceae</taxon>
        <taxon>Archaeoglobus</taxon>
    </lineage>
</organism>
<dbReference type="STRING" id="387631.Asulf_01871"/>
<name>N0BHP8_9EURY</name>
<evidence type="ECO:0000256" key="1">
    <source>
        <dbReference type="ARBA" id="ARBA00004167"/>
    </source>
</evidence>
<dbReference type="InterPro" id="IPR047565">
    <property type="entry name" value="Alpha-macroglob_thiol-ester_cl"/>
</dbReference>
<dbReference type="eggNOG" id="arCOG03264">
    <property type="taxonomic scope" value="Archaea"/>
</dbReference>
<keyword evidence="7" id="KW-1185">Reference proteome</keyword>
<feature type="domain" description="CARDB" evidence="5">
    <location>
        <begin position="715"/>
        <end position="811"/>
    </location>
</feature>
<proteinExistence type="predicted"/>
<dbReference type="Gene3D" id="2.60.40.10">
    <property type="entry name" value="Immunoglobulins"/>
    <property type="match status" value="3"/>
</dbReference>
<comment type="subcellular location">
    <subcellularLocation>
        <location evidence="1">Membrane</location>
        <topology evidence="1">Single-pass membrane protein</topology>
    </subcellularLocation>
</comment>
<dbReference type="eggNOG" id="arCOG10338">
    <property type="taxonomic scope" value="Archaea"/>
</dbReference>
<dbReference type="GO" id="GO:0030246">
    <property type="term" value="F:carbohydrate binding"/>
    <property type="evidence" value="ECO:0007669"/>
    <property type="project" value="InterPro"/>
</dbReference>
<gene>
    <name evidence="6" type="ORF">Asulf_01871</name>
</gene>
<dbReference type="InterPro" id="IPR013783">
    <property type="entry name" value="Ig-like_fold"/>
</dbReference>
<dbReference type="eggNOG" id="arCOG03396">
    <property type="taxonomic scope" value="Archaea"/>
</dbReference>
<keyword evidence="2" id="KW-0812">Transmembrane</keyword>
<dbReference type="InterPro" id="IPR045232">
    <property type="entry name" value="FAM234"/>
</dbReference>
<keyword evidence="3" id="KW-1133">Transmembrane helix</keyword>
<evidence type="ECO:0000256" key="2">
    <source>
        <dbReference type="ARBA" id="ARBA00022692"/>
    </source>
</evidence>
<dbReference type="InterPro" id="IPR008930">
    <property type="entry name" value="Terpenoid_cyclase/PrenylTrfase"/>
</dbReference>
<reference evidence="6 7" key="1">
    <citation type="journal article" date="2013" name="Genome Announc.">
        <title>Complete Genome Sequence of the Thermophilic and Facultatively Chemolithoautotrophic Sulfate Reducer Archaeoglobus sulfaticallidus Strain PM70-1T.</title>
        <authorList>
            <person name="Stokke R."/>
            <person name="Hocking W.P."/>
            <person name="Steinsbu B.O."/>
            <person name="Steen I.H."/>
        </authorList>
    </citation>
    <scope>NUCLEOTIDE SEQUENCE [LARGE SCALE GENOMIC DNA]</scope>
    <source>
        <strain evidence="6">PM70-1</strain>
    </source>
</reference>
<dbReference type="SUPFAM" id="SSF69318">
    <property type="entry name" value="Integrin alpha N-terminal domain"/>
    <property type="match status" value="2"/>
</dbReference>
<evidence type="ECO:0000256" key="4">
    <source>
        <dbReference type="ARBA" id="ARBA00023136"/>
    </source>
</evidence>
<dbReference type="SMART" id="SM01419">
    <property type="entry name" value="Thiol-ester_cl"/>
    <property type="match status" value="1"/>
</dbReference>
<dbReference type="SUPFAM" id="SSF49384">
    <property type="entry name" value="Carbohydrate-binding domain"/>
    <property type="match status" value="2"/>
</dbReference>
<dbReference type="eggNOG" id="arCOG02532">
    <property type="taxonomic scope" value="Archaea"/>
</dbReference>